<organism evidence="1 2">
    <name type="scientific">Cutibacterium modestum</name>
    <dbReference type="NCBI Taxonomy" id="2559073"/>
    <lineage>
        <taxon>Bacteria</taxon>
        <taxon>Bacillati</taxon>
        <taxon>Actinomycetota</taxon>
        <taxon>Actinomycetes</taxon>
        <taxon>Propionibacteriales</taxon>
        <taxon>Propionibacteriaceae</taxon>
        <taxon>Cutibacterium</taxon>
    </lineage>
</organism>
<dbReference type="EMBL" id="AP024747">
    <property type="protein sequence ID" value="BCY25468.1"/>
    <property type="molecule type" value="Genomic_DNA"/>
</dbReference>
<sequence>MLRPVGGVYFVYVVFLYPSGQFSVESVRQLLQFGDHIRVLRSVTRFHERAAQFIEAYQADGSADFPSRSGP</sequence>
<name>A0AAD1KP32_9ACTN</name>
<protein>
    <submittedName>
        <fullName evidence="1">Uncharacterized protein</fullName>
    </submittedName>
</protein>
<dbReference type="Proteomes" id="UP000825072">
    <property type="component" value="Chromosome 1"/>
</dbReference>
<proteinExistence type="predicted"/>
<evidence type="ECO:0000313" key="2">
    <source>
        <dbReference type="Proteomes" id="UP000825072"/>
    </source>
</evidence>
<evidence type="ECO:0000313" key="1">
    <source>
        <dbReference type="EMBL" id="BCY25468.1"/>
    </source>
</evidence>
<reference evidence="1" key="1">
    <citation type="submission" date="2021-06" db="EMBL/GenBank/DDBJ databases">
        <title>Genome sequence of Cutibacterium modestum strain KB17-24694.</title>
        <authorList>
            <person name="Dekio I."/>
            <person name="Asahina A."/>
            <person name="Nishida M."/>
        </authorList>
    </citation>
    <scope>NUCLEOTIDE SEQUENCE</scope>
    <source>
        <strain evidence="1">KB17-24694</strain>
    </source>
</reference>
<dbReference type="AlphaFoldDB" id="A0AAD1KP32"/>
<accession>A0AAD1KP32</accession>
<gene>
    <name evidence="1" type="ORF">KB1_14580</name>
</gene>